<protein>
    <submittedName>
        <fullName evidence="3">Uncharacterized protein</fullName>
    </submittedName>
</protein>
<keyword evidence="2" id="KW-0812">Transmembrane</keyword>
<gene>
    <name evidence="3" type="ORF">SEMRO_1185_G250230.1</name>
</gene>
<evidence type="ECO:0000313" key="4">
    <source>
        <dbReference type="Proteomes" id="UP001153069"/>
    </source>
</evidence>
<keyword evidence="2" id="KW-1133">Transmembrane helix</keyword>
<feature type="transmembrane region" description="Helical" evidence="2">
    <location>
        <begin position="133"/>
        <end position="158"/>
    </location>
</feature>
<evidence type="ECO:0000256" key="1">
    <source>
        <dbReference type="SAM" id="MobiDB-lite"/>
    </source>
</evidence>
<dbReference type="SUPFAM" id="SSF52266">
    <property type="entry name" value="SGNH hydrolase"/>
    <property type="match status" value="1"/>
</dbReference>
<evidence type="ECO:0000256" key="2">
    <source>
        <dbReference type="SAM" id="Phobius"/>
    </source>
</evidence>
<dbReference type="Gene3D" id="3.40.50.1110">
    <property type="entry name" value="SGNH hydrolase"/>
    <property type="match status" value="1"/>
</dbReference>
<keyword evidence="4" id="KW-1185">Reference proteome</keyword>
<feature type="region of interest" description="Disordered" evidence="1">
    <location>
        <begin position="1"/>
        <end position="28"/>
    </location>
</feature>
<dbReference type="AlphaFoldDB" id="A0A9N8ELM9"/>
<name>A0A9N8ELM9_9STRA</name>
<organism evidence="3 4">
    <name type="scientific">Seminavis robusta</name>
    <dbReference type="NCBI Taxonomy" id="568900"/>
    <lineage>
        <taxon>Eukaryota</taxon>
        <taxon>Sar</taxon>
        <taxon>Stramenopiles</taxon>
        <taxon>Ochrophyta</taxon>
        <taxon>Bacillariophyta</taxon>
        <taxon>Bacillariophyceae</taxon>
        <taxon>Bacillariophycidae</taxon>
        <taxon>Naviculales</taxon>
        <taxon>Naviculaceae</taxon>
        <taxon>Seminavis</taxon>
    </lineage>
</organism>
<sequence>MAPRPRPEDGLFQASAEEKPYLHTGRRRSSLLSGWEEHEDTETLLSSSNSEMNFELTSCSGSQDDHGCDPLLGGSISDILAHDHHEQDTACDGAIAAMMSAEWNRQYRQKRKQQLEENNKNNADKPWTLRQQIACVMAGLLVAGLVLGLCVFSIQYGLGAGKKSHYVCPTTLDGILSASYNQTQLCGDEGILEEQCTCQDPTLPQPVDASILDAEQHAQQEAAALDVIFLGKLFDDDDNEPTSWMDDGLHSLEIGTQGEQSSTILYRFDQELMPAVPPKVWWITLDHHDTNNNNNDCSLDATQAGVVHVVQRILQASPTAQIILSPSSGTITPWNERLQCIASTTYNVEYMNPFVSSSQVEDEEDDDDFFVDVSSSTSSTSSILSREEAQQAVVLKLQELLHTIN</sequence>
<accession>A0A9N8ELM9</accession>
<evidence type="ECO:0000313" key="3">
    <source>
        <dbReference type="EMBL" id="CAB9521324.1"/>
    </source>
</evidence>
<dbReference type="EMBL" id="CAICTM010001183">
    <property type="protein sequence ID" value="CAB9521324.1"/>
    <property type="molecule type" value="Genomic_DNA"/>
</dbReference>
<dbReference type="InterPro" id="IPR036514">
    <property type="entry name" value="SGNH_hydro_sf"/>
</dbReference>
<dbReference type="Proteomes" id="UP001153069">
    <property type="component" value="Unassembled WGS sequence"/>
</dbReference>
<proteinExistence type="predicted"/>
<comment type="caution">
    <text evidence="3">The sequence shown here is derived from an EMBL/GenBank/DDBJ whole genome shotgun (WGS) entry which is preliminary data.</text>
</comment>
<keyword evidence="2" id="KW-0472">Membrane</keyword>
<reference evidence="3" key="1">
    <citation type="submission" date="2020-06" db="EMBL/GenBank/DDBJ databases">
        <authorList>
            <consortium name="Plant Systems Biology data submission"/>
        </authorList>
    </citation>
    <scope>NUCLEOTIDE SEQUENCE</scope>
    <source>
        <strain evidence="3">D6</strain>
    </source>
</reference>